<feature type="coiled-coil region" evidence="1">
    <location>
        <begin position="44"/>
        <end position="81"/>
    </location>
</feature>
<gene>
    <name evidence="2" type="ORF">SAMN02745243_01378</name>
</gene>
<sequence length="85" mass="10019">MIRLQGECFGLLKPVVQIIQGAVSEEDVEQVYSVLQWTEDLSSMQSLLMQKRNCRKENKKLEKLLKEKLEENKQIEEYVQTICMK</sequence>
<keyword evidence="1" id="KW-0175">Coiled coil</keyword>
<name>A0A1M6M6S0_9FIRM</name>
<organism evidence="2 3">
    <name type="scientific">Hespellia stercorisuis DSM 15480</name>
    <dbReference type="NCBI Taxonomy" id="1121950"/>
    <lineage>
        <taxon>Bacteria</taxon>
        <taxon>Bacillati</taxon>
        <taxon>Bacillota</taxon>
        <taxon>Clostridia</taxon>
        <taxon>Lachnospirales</taxon>
        <taxon>Lachnospiraceae</taxon>
        <taxon>Hespellia</taxon>
    </lineage>
</organism>
<keyword evidence="3" id="KW-1185">Reference proteome</keyword>
<dbReference type="AlphaFoldDB" id="A0A1M6M6S0"/>
<reference evidence="2 3" key="1">
    <citation type="submission" date="2016-11" db="EMBL/GenBank/DDBJ databases">
        <authorList>
            <person name="Jaros S."/>
            <person name="Januszkiewicz K."/>
            <person name="Wedrychowicz H."/>
        </authorList>
    </citation>
    <scope>NUCLEOTIDE SEQUENCE [LARGE SCALE GENOMIC DNA]</scope>
    <source>
        <strain evidence="2 3">DSM 15480</strain>
    </source>
</reference>
<evidence type="ECO:0000313" key="2">
    <source>
        <dbReference type="EMBL" id="SHJ79114.1"/>
    </source>
</evidence>
<protein>
    <submittedName>
        <fullName evidence="2">Uncharacterized protein</fullName>
    </submittedName>
</protein>
<accession>A0A1M6M6S0</accession>
<dbReference type="RefSeq" id="WP_073107386.1">
    <property type="nucleotide sequence ID" value="NZ_FQZY01000017.1"/>
</dbReference>
<proteinExistence type="predicted"/>
<dbReference type="EMBL" id="FQZY01000017">
    <property type="protein sequence ID" value="SHJ79114.1"/>
    <property type="molecule type" value="Genomic_DNA"/>
</dbReference>
<dbReference type="Proteomes" id="UP000184301">
    <property type="component" value="Unassembled WGS sequence"/>
</dbReference>
<evidence type="ECO:0000313" key="3">
    <source>
        <dbReference type="Proteomes" id="UP000184301"/>
    </source>
</evidence>
<evidence type="ECO:0000256" key="1">
    <source>
        <dbReference type="SAM" id="Coils"/>
    </source>
</evidence>